<feature type="chain" id="PRO_5046011293" description="Transporter" evidence="1">
    <location>
        <begin position="22"/>
        <end position="278"/>
    </location>
</feature>
<evidence type="ECO:0000313" key="3">
    <source>
        <dbReference type="Proteomes" id="UP000779507"/>
    </source>
</evidence>
<comment type="caution">
    <text evidence="2">The sequence shown here is derived from an EMBL/GenBank/DDBJ whole genome shotgun (WGS) entry which is preliminary data.</text>
</comment>
<dbReference type="Proteomes" id="UP000779507">
    <property type="component" value="Unassembled WGS sequence"/>
</dbReference>
<sequence>MRKTTLWALAALLGSAGRTLAQNTPAENNPNLDAPFVRNLRADRPGQTVTAQVLQPGQLQFEAGALRLAPRPAGAAGWLSTPTLRIGFFNGMELRVSQPYQGAGARALPAGPEGAPAAAPGGWAPLVVGTKLMLSPNYDTRTQVALLAETAVPGTGAQPQQQAHWAPAARLLVSEQLGQRFGLEANLGFGQPGLTLADTERGQFLGTLALNGPLGPRAGFFAEAYTAGRTDWNTGATAGLYWRPQPRLRLDVNTGRVLGGPAAGSTTVGAGVAARLGR</sequence>
<accession>A0ABX2FSP4</accession>
<evidence type="ECO:0000313" key="2">
    <source>
        <dbReference type="EMBL" id="NRT20218.1"/>
    </source>
</evidence>
<keyword evidence="3" id="KW-1185">Reference proteome</keyword>
<feature type="signal peptide" evidence="1">
    <location>
        <begin position="1"/>
        <end position="21"/>
    </location>
</feature>
<evidence type="ECO:0000256" key="1">
    <source>
        <dbReference type="SAM" id="SignalP"/>
    </source>
</evidence>
<dbReference type="InterPro" id="IPR025737">
    <property type="entry name" value="FApF"/>
</dbReference>
<evidence type="ECO:0008006" key="4">
    <source>
        <dbReference type="Google" id="ProtNLM"/>
    </source>
</evidence>
<dbReference type="EMBL" id="JABSNP010000015">
    <property type="protein sequence ID" value="NRT20218.1"/>
    <property type="molecule type" value="Genomic_DNA"/>
</dbReference>
<reference evidence="2 3" key="1">
    <citation type="submission" date="2020-05" db="EMBL/GenBank/DDBJ databases">
        <title>Genomic Encyclopedia of Type Strains, Phase IV (KMG-V): Genome sequencing to study the core and pangenomes of soil and plant-associated prokaryotes.</title>
        <authorList>
            <person name="Whitman W."/>
        </authorList>
    </citation>
    <scope>NUCLEOTIDE SEQUENCE [LARGE SCALE GENOMIC DNA]</scope>
    <source>
        <strain evidence="2 3">9A</strain>
    </source>
</reference>
<dbReference type="RefSeq" id="WP_173810999.1">
    <property type="nucleotide sequence ID" value="NZ_JABSNP010000015.1"/>
</dbReference>
<keyword evidence="1" id="KW-0732">Signal</keyword>
<protein>
    <recommendedName>
        <fullName evidence="4">Transporter</fullName>
    </recommendedName>
</protein>
<name>A0ABX2FSP4_9BACT</name>
<organism evidence="2 3">
    <name type="scientific">Hymenobacter caeli</name>
    <dbReference type="NCBI Taxonomy" id="2735894"/>
    <lineage>
        <taxon>Bacteria</taxon>
        <taxon>Pseudomonadati</taxon>
        <taxon>Bacteroidota</taxon>
        <taxon>Cytophagia</taxon>
        <taxon>Cytophagales</taxon>
        <taxon>Hymenobacteraceae</taxon>
        <taxon>Hymenobacter</taxon>
    </lineage>
</organism>
<dbReference type="Pfam" id="PF13557">
    <property type="entry name" value="Phenol_MetA_deg"/>
    <property type="match status" value="1"/>
</dbReference>
<gene>
    <name evidence="2" type="ORF">HNP98_003058</name>
</gene>
<proteinExistence type="predicted"/>